<dbReference type="InterPro" id="IPR027417">
    <property type="entry name" value="P-loop_NTPase"/>
</dbReference>
<reference evidence="12 13" key="1">
    <citation type="submission" date="2019-06" db="EMBL/GenBank/DDBJ databases">
        <title>A chromosomal-level reference genome of Carpinus fangiana (Coryloideae, Betulaceae).</title>
        <authorList>
            <person name="Yang X."/>
            <person name="Wang Z."/>
            <person name="Zhang L."/>
            <person name="Hao G."/>
            <person name="Liu J."/>
            <person name="Yang Y."/>
        </authorList>
    </citation>
    <scope>NUCLEOTIDE SEQUENCE [LARGE SCALE GENOMIC DNA]</scope>
    <source>
        <strain evidence="12">Cfa_2016G</strain>
        <tissue evidence="12">Leaf</tissue>
    </source>
</reference>
<evidence type="ECO:0000259" key="11">
    <source>
        <dbReference type="PROSITE" id="PS50067"/>
    </source>
</evidence>
<dbReference type="InterPro" id="IPR001752">
    <property type="entry name" value="Kinesin_motor_dom"/>
</dbReference>
<dbReference type="SUPFAM" id="SSF47576">
    <property type="entry name" value="Calponin-homology domain, CH-domain"/>
    <property type="match status" value="1"/>
</dbReference>
<feature type="domain" description="Kinesin motor" evidence="11">
    <location>
        <begin position="509"/>
        <end position="837"/>
    </location>
</feature>
<keyword evidence="5 8" id="KW-0175">Coiled coil</keyword>
<dbReference type="PRINTS" id="PR00380">
    <property type="entry name" value="KINESINHEAVY"/>
</dbReference>
<dbReference type="InterPro" id="IPR001715">
    <property type="entry name" value="CH_dom"/>
</dbReference>
<dbReference type="Gene3D" id="1.10.418.10">
    <property type="entry name" value="Calponin-like domain"/>
    <property type="match status" value="1"/>
</dbReference>
<evidence type="ECO:0000256" key="7">
    <source>
        <dbReference type="PROSITE-ProRule" id="PRU00283"/>
    </source>
</evidence>
<dbReference type="PROSITE" id="PS50021">
    <property type="entry name" value="CH"/>
    <property type="match status" value="1"/>
</dbReference>
<proteinExistence type="inferred from homology"/>
<keyword evidence="4 7" id="KW-0067">ATP-binding</keyword>
<feature type="region of interest" description="Disordered" evidence="9">
    <location>
        <begin position="892"/>
        <end position="922"/>
    </location>
</feature>
<dbReference type="InterPro" id="IPR019821">
    <property type="entry name" value="Kinesin_motor_CS"/>
</dbReference>
<accession>A0A5N6R6I6</accession>
<evidence type="ECO:0000256" key="6">
    <source>
        <dbReference type="ARBA" id="ARBA00023175"/>
    </source>
</evidence>
<gene>
    <name evidence="12" type="ORF">FH972_012227</name>
</gene>
<evidence type="ECO:0000313" key="13">
    <source>
        <dbReference type="Proteomes" id="UP000327013"/>
    </source>
</evidence>
<organism evidence="12 13">
    <name type="scientific">Carpinus fangiana</name>
    <dbReference type="NCBI Taxonomy" id="176857"/>
    <lineage>
        <taxon>Eukaryota</taxon>
        <taxon>Viridiplantae</taxon>
        <taxon>Streptophyta</taxon>
        <taxon>Embryophyta</taxon>
        <taxon>Tracheophyta</taxon>
        <taxon>Spermatophyta</taxon>
        <taxon>Magnoliopsida</taxon>
        <taxon>eudicotyledons</taxon>
        <taxon>Gunneridae</taxon>
        <taxon>Pentapetalae</taxon>
        <taxon>rosids</taxon>
        <taxon>fabids</taxon>
        <taxon>Fagales</taxon>
        <taxon>Betulaceae</taxon>
        <taxon>Carpinus</taxon>
    </lineage>
</organism>
<feature type="region of interest" description="Disordered" evidence="9">
    <location>
        <begin position="169"/>
        <end position="189"/>
    </location>
</feature>
<feature type="compositionally biased region" description="Polar residues" evidence="9">
    <location>
        <begin position="169"/>
        <end position="182"/>
    </location>
</feature>
<evidence type="ECO:0000256" key="9">
    <source>
        <dbReference type="SAM" id="MobiDB-lite"/>
    </source>
</evidence>
<dbReference type="Pfam" id="PF00225">
    <property type="entry name" value="Kinesin"/>
    <property type="match status" value="1"/>
</dbReference>
<feature type="binding site" evidence="7">
    <location>
        <begin position="593"/>
        <end position="600"/>
    </location>
    <ligand>
        <name>ATP</name>
        <dbReference type="ChEBI" id="CHEBI:30616"/>
    </ligand>
</feature>
<dbReference type="GO" id="GO:0005874">
    <property type="term" value="C:microtubule"/>
    <property type="evidence" value="ECO:0007669"/>
    <property type="project" value="UniProtKB-KW"/>
</dbReference>
<dbReference type="GO" id="GO:0005524">
    <property type="term" value="F:ATP binding"/>
    <property type="evidence" value="ECO:0007669"/>
    <property type="project" value="UniProtKB-UniRule"/>
</dbReference>
<name>A0A5N6R6I6_9ROSI</name>
<comment type="similarity">
    <text evidence="1">Belongs to the TRAFAC class myosin-kinesin ATPase superfamily. Kinesin family. KIN-14 subfamily.</text>
</comment>
<dbReference type="Gene3D" id="3.40.850.10">
    <property type="entry name" value="Kinesin motor domain"/>
    <property type="match status" value="1"/>
</dbReference>
<dbReference type="EMBL" id="CM017325">
    <property type="protein sequence ID" value="KAE8055387.1"/>
    <property type="molecule type" value="Genomic_DNA"/>
</dbReference>
<dbReference type="AlphaFoldDB" id="A0A5N6R6I6"/>
<dbReference type="InterPro" id="IPR036961">
    <property type="entry name" value="Kinesin_motor_dom_sf"/>
</dbReference>
<keyword evidence="6 7" id="KW-0505">Motor protein</keyword>
<evidence type="ECO:0008006" key="14">
    <source>
        <dbReference type="Google" id="ProtNLM"/>
    </source>
</evidence>
<evidence type="ECO:0000256" key="4">
    <source>
        <dbReference type="ARBA" id="ARBA00022840"/>
    </source>
</evidence>
<dbReference type="SUPFAM" id="SSF52540">
    <property type="entry name" value="P-loop containing nucleoside triphosphate hydrolases"/>
    <property type="match status" value="1"/>
</dbReference>
<dbReference type="SMART" id="SM00033">
    <property type="entry name" value="CH"/>
    <property type="match status" value="1"/>
</dbReference>
<dbReference type="GO" id="GO:0008017">
    <property type="term" value="F:microtubule binding"/>
    <property type="evidence" value="ECO:0007669"/>
    <property type="project" value="InterPro"/>
</dbReference>
<dbReference type="PROSITE" id="PS00411">
    <property type="entry name" value="KINESIN_MOTOR_1"/>
    <property type="match status" value="1"/>
</dbReference>
<dbReference type="FunFam" id="3.40.850.10:FF:000044">
    <property type="entry name" value="p-loop containing nucleoside triphosphate hydrolases superfamily protein"/>
    <property type="match status" value="1"/>
</dbReference>
<keyword evidence="2" id="KW-0493">Microtubule</keyword>
<dbReference type="PANTHER" id="PTHR47972">
    <property type="entry name" value="KINESIN-LIKE PROTEIN KLP-3"/>
    <property type="match status" value="1"/>
</dbReference>
<keyword evidence="3 7" id="KW-0547">Nucleotide-binding</keyword>
<dbReference type="InterPro" id="IPR036872">
    <property type="entry name" value="CH_dom_sf"/>
</dbReference>
<feature type="compositionally biased region" description="Low complexity" evidence="9">
    <location>
        <begin position="1063"/>
        <end position="1100"/>
    </location>
</feature>
<evidence type="ECO:0000259" key="10">
    <source>
        <dbReference type="PROSITE" id="PS50021"/>
    </source>
</evidence>
<evidence type="ECO:0000256" key="3">
    <source>
        <dbReference type="ARBA" id="ARBA00022741"/>
    </source>
</evidence>
<dbReference type="OrthoDB" id="3176171at2759"/>
<feature type="region of interest" description="Disordered" evidence="9">
    <location>
        <begin position="1029"/>
        <end position="1109"/>
    </location>
</feature>
<feature type="domain" description="Calponin-homology (CH)" evidence="10">
    <location>
        <begin position="37"/>
        <end position="140"/>
    </location>
</feature>
<dbReference type="PANTHER" id="PTHR47972:SF67">
    <property type="entry name" value="KINESIN MOTOR DOMAIN-CONTAINING PROTEIN"/>
    <property type="match status" value="1"/>
</dbReference>
<keyword evidence="13" id="KW-1185">Reference proteome</keyword>
<dbReference type="PROSITE" id="PS50067">
    <property type="entry name" value="KINESIN_MOTOR_2"/>
    <property type="match status" value="1"/>
</dbReference>
<evidence type="ECO:0000256" key="8">
    <source>
        <dbReference type="SAM" id="Coils"/>
    </source>
</evidence>
<dbReference type="GO" id="GO:0007018">
    <property type="term" value="P:microtubule-based movement"/>
    <property type="evidence" value="ECO:0007669"/>
    <property type="project" value="InterPro"/>
</dbReference>
<sequence length="1109" mass="123926">MSTWSPYTGENGGFGYSNGASGEDVQQLESFGGVAEGYQRSSLVEWLNGMLPHLSLPLEASEEELRACLIDGTVLCCILKKLSRGSIDIGGSPESGLQNVRRFLGAINEIGLLGFELSDLEQGSMVPVLQCLNNLRVHFNSNVGGENFQNHLRKRWDLLEVGSLDRNDISQGDVSSRGQHSAENGGEWQRDSVDAKFQHPLHGPSEPSDALLHHLGEQGCSADSSDAKILDTINSNNLDKASTRLLFNIVNKILDDSMQRKDGDLPNRVAWLLRKTLQVIEERISNHAENLKIQSNLYKAREEKYQSKIRVLETIATGTTEEMEVVMKQLQQIKIEKAKIEEKQKLEQRDVVKLREEKDHSDMEILALKQELEVAKRTHEDHCLQLETNAKEAVIELEKKLKELECLLADSRKKVEELEAFSESKARRWKKKERIYKRYIDCHFGNLQESRVALESIKHEVLKTKRSYVEEFYYLGLKLKGLADAAENYHTVLEENRRLYNEVQDLKGNIRVYCRIRPFLPGQSKKQTIIEYIGENGELVIVNPSKQGKDTRRLFKFNKVFGPTSTQEEVFMDTQPLIRSVLDGYNVCIFAYGQTGSGKTYTMSGPSVSSEEDWGVNYRALNDLFLISQSRKSSIAYEVAVQMVEIYNEQVRDLLSSDGPQKRLGIWNTTQPNGLAVPDASMHPVESTTDVLELMNIGLMNRAVGATALNERSSRSHSVLTVHVRGIDMETDAILRGSLHLVDLAGSERVGRSEATGDRLREAQHINKSLSALGDVIFALAQKSPHVPYRNSKLTHVLQTSLGGQAKTLMFVQLNQDIDSYSETISTLKFAERVSGVELGAAQSNKEGRDVRELMEQLASLKEIVAKKDEEIEHLHHLKVNVNGTMRGMTSVRYGSPSPRRHSVETPRHSRRHSGGKASGRMEKAAYDMDNCSEQSDKHSEAGSQQSLDEFRHQKELSPQLKLSGGNVGPHFTEDIELLGFGDADSEERLSDISDGGLSMGTETDGSIGSVVEYTLFPEVAKPAENILHERTPDEKPPIQNPEKPPLFERRPILPSKLPKPPQKLAQAKSSRLSLTKSSSKVSSSSSSSSARKTFGGSSSATRPSKRWQ</sequence>
<dbReference type="InterPro" id="IPR027640">
    <property type="entry name" value="Kinesin-like_fam"/>
</dbReference>
<feature type="coiled-coil region" evidence="8">
    <location>
        <begin position="323"/>
        <end position="421"/>
    </location>
</feature>
<dbReference type="Proteomes" id="UP000327013">
    <property type="component" value="Chromosome 5"/>
</dbReference>
<protein>
    <recommendedName>
        <fullName evidence="14">Kinesin motor domain-containing protein</fullName>
    </recommendedName>
</protein>
<dbReference type="SMART" id="SM00129">
    <property type="entry name" value="KISc"/>
    <property type="match status" value="1"/>
</dbReference>
<evidence type="ECO:0000256" key="2">
    <source>
        <dbReference type="ARBA" id="ARBA00022701"/>
    </source>
</evidence>
<evidence type="ECO:0000256" key="5">
    <source>
        <dbReference type="ARBA" id="ARBA00023054"/>
    </source>
</evidence>
<evidence type="ECO:0000313" key="12">
    <source>
        <dbReference type="EMBL" id="KAE8055387.1"/>
    </source>
</evidence>
<dbReference type="GO" id="GO:0003777">
    <property type="term" value="F:microtubule motor activity"/>
    <property type="evidence" value="ECO:0007669"/>
    <property type="project" value="InterPro"/>
</dbReference>
<evidence type="ECO:0000256" key="1">
    <source>
        <dbReference type="ARBA" id="ARBA00010899"/>
    </source>
</evidence>